<dbReference type="EMBL" id="CAKC01000044">
    <property type="protein sequence ID" value="CCI86998.1"/>
    <property type="molecule type" value="Genomic_DNA"/>
</dbReference>
<evidence type="ECO:0000313" key="1">
    <source>
        <dbReference type="EMBL" id="CCI86998.1"/>
    </source>
</evidence>
<evidence type="ECO:0000313" key="2">
    <source>
        <dbReference type="Proteomes" id="UP000009326"/>
    </source>
</evidence>
<accession>I7LFV5</accession>
<gene>
    <name evidence="1" type="ORF">BN52_01440</name>
</gene>
<proteinExistence type="predicted"/>
<protein>
    <submittedName>
        <fullName evidence="1">Uncharacterized protein</fullName>
    </submittedName>
</protein>
<comment type="caution">
    <text evidence="1">The sequence shown here is derived from an EMBL/GenBank/DDBJ whole genome shotgun (WGS) entry which is preliminary data.</text>
</comment>
<reference evidence="1 2" key="1">
    <citation type="submission" date="2012-06" db="EMBL/GenBank/DDBJ databases">
        <title>Draft genome sequence of Lactobacillus gigeriorum CRBIP 24.85T, isolated from chicken crop.</title>
        <authorList>
            <person name="Cousin S."/>
            <person name="Ma L."/>
            <person name="Creno S."/>
            <person name="Clermont D."/>
            <person name="Loux V."/>
            <person name="Bizet C."/>
            <person name="Bouchier C."/>
        </authorList>
    </citation>
    <scope>NUCLEOTIDE SEQUENCE [LARGE SCALE GENOMIC DNA]</scope>
    <source>
        <strain evidence="2">CRBIP 24.85T</strain>
    </source>
</reference>
<dbReference type="Proteomes" id="UP000009326">
    <property type="component" value="Unassembled WGS sequence"/>
</dbReference>
<organism evidence="1 2">
    <name type="scientific">Lactobacillus gigeriorum DSM 23908 = CRBIP 24.85</name>
    <dbReference type="NCBI Taxonomy" id="1423751"/>
    <lineage>
        <taxon>Bacteria</taxon>
        <taxon>Bacillati</taxon>
        <taxon>Bacillota</taxon>
        <taxon>Bacilli</taxon>
        <taxon>Lactobacillales</taxon>
        <taxon>Lactobacillaceae</taxon>
        <taxon>Lactobacillus</taxon>
    </lineage>
</organism>
<dbReference type="AlphaFoldDB" id="I7LFV5"/>
<sequence>MVTDKEKERFYDLIHKLEERYGSITSVPIRNRDLNTLWELVGNTKEEIMKYIQRKEVNLEATKKKKAVKRKAKISHHYKPGDSVTDGWKTYAFDKQLNLQFISYGSHATYKISKKELKELRGMILGNAELI</sequence>
<name>I7LFV5_9LACO</name>
<dbReference type="STRING" id="1423751.FC38_GL000392"/>